<dbReference type="SUPFAM" id="SSF51735">
    <property type="entry name" value="NAD(P)-binding Rossmann-fold domains"/>
    <property type="match status" value="1"/>
</dbReference>
<dbReference type="Gene3D" id="3.40.50.720">
    <property type="entry name" value="NAD(P)-binding Rossmann-like Domain"/>
    <property type="match status" value="1"/>
</dbReference>
<proteinExistence type="inferred from homology"/>
<dbReference type="PANTHER" id="PTHR43669">
    <property type="entry name" value="5-KETO-D-GLUCONATE 5-REDUCTASE"/>
    <property type="match status" value="1"/>
</dbReference>
<evidence type="ECO:0000313" key="4">
    <source>
        <dbReference type="EMBL" id="PVI01080.1"/>
    </source>
</evidence>
<dbReference type="AlphaFoldDB" id="A0A2V1DW78"/>
<evidence type="ECO:0000313" key="5">
    <source>
        <dbReference type="Proteomes" id="UP000244855"/>
    </source>
</evidence>
<name>A0A2V1DW78_9PLEO</name>
<keyword evidence="3" id="KW-0732">Signal</keyword>
<dbReference type="OrthoDB" id="5336600at2759"/>
<evidence type="ECO:0008006" key="6">
    <source>
        <dbReference type="Google" id="ProtNLM"/>
    </source>
</evidence>
<keyword evidence="2" id="KW-0560">Oxidoreductase</keyword>
<dbReference type="GO" id="GO:0016491">
    <property type="term" value="F:oxidoreductase activity"/>
    <property type="evidence" value="ECO:0007669"/>
    <property type="project" value="UniProtKB-KW"/>
</dbReference>
<feature type="signal peptide" evidence="3">
    <location>
        <begin position="1"/>
        <end position="19"/>
    </location>
</feature>
<accession>A0A2V1DW78</accession>
<keyword evidence="5" id="KW-1185">Reference proteome</keyword>
<dbReference type="PANTHER" id="PTHR43669:SF4">
    <property type="entry name" value="SHORT-CHAIN DEHYDROGENASE"/>
    <property type="match status" value="1"/>
</dbReference>
<evidence type="ECO:0000256" key="2">
    <source>
        <dbReference type="ARBA" id="ARBA00023002"/>
    </source>
</evidence>
<gene>
    <name evidence="4" type="ORF">DM02DRAFT_706490</name>
</gene>
<comment type="similarity">
    <text evidence="1">Belongs to the short-chain dehydrogenases/reductases (SDR) family.</text>
</comment>
<dbReference type="EMBL" id="KZ805363">
    <property type="protein sequence ID" value="PVI01080.1"/>
    <property type="molecule type" value="Genomic_DNA"/>
</dbReference>
<dbReference type="STRING" id="97972.A0A2V1DW78"/>
<protein>
    <recommendedName>
        <fullName evidence="6">Short-chain dehydrogenase</fullName>
    </recommendedName>
</protein>
<dbReference type="Proteomes" id="UP000244855">
    <property type="component" value="Unassembled WGS sequence"/>
</dbReference>
<evidence type="ECO:0000256" key="1">
    <source>
        <dbReference type="ARBA" id="ARBA00006484"/>
    </source>
</evidence>
<organism evidence="4 5">
    <name type="scientific">Periconia macrospinosa</name>
    <dbReference type="NCBI Taxonomy" id="97972"/>
    <lineage>
        <taxon>Eukaryota</taxon>
        <taxon>Fungi</taxon>
        <taxon>Dikarya</taxon>
        <taxon>Ascomycota</taxon>
        <taxon>Pezizomycotina</taxon>
        <taxon>Dothideomycetes</taxon>
        <taxon>Pleosporomycetidae</taxon>
        <taxon>Pleosporales</taxon>
        <taxon>Massarineae</taxon>
        <taxon>Periconiaceae</taxon>
        <taxon>Periconia</taxon>
    </lineage>
</organism>
<feature type="chain" id="PRO_5016124894" description="Short-chain dehydrogenase" evidence="3">
    <location>
        <begin position="20"/>
        <end position="231"/>
    </location>
</feature>
<reference evidence="4 5" key="1">
    <citation type="journal article" date="2018" name="Sci. Rep.">
        <title>Comparative genomics provides insights into the lifestyle and reveals functional heterogeneity of dark septate endophytic fungi.</title>
        <authorList>
            <person name="Knapp D.G."/>
            <person name="Nemeth J.B."/>
            <person name="Barry K."/>
            <person name="Hainaut M."/>
            <person name="Henrissat B."/>
            <person name="Johnson J."/>
            <person name="Kuo A."/>
            <person name="Lim J.H.P."/>
            <person name="Lipzen A."/>
            <person name="Nolan M."/>
            <person name="Ohm R.A."/>
            <person name="Tamas L."/>
            <person name="Grigoriev I.V."/>
            <person name="Spatafora J.W."/>
            <person name="Nagy L.G."/>
            <person name="Kovacs G.M."/>
        </authorList>
    </citation>
    <scope>NUCLEOTIDE SEQUENCE [LARGE SCALE GENOMIC DNA]</scope>
    <source>
        <strain evidence="4 5">DSE2036</strain>
    </source>
</reference>
<sequence>MSITPLVLLLGVGPNIGTAIKDNFKRRGYNVAVASRSMRHSVDEDGVLCIGVDFSTTTAIPATFEAARMRFGRNPDVVIYNAYSLTPPPVEHQLFSISADQLAADLTVNTVSPYMAASEALKRWQQNPTDSTKTFIYTGNVQNVRHLAPPMFATIGSGKAASAYWIGTADTMYAEQGYRFFYADERKDNGDMTGAEVDPDAHGQFYAMLAAGGGQIPWHATFVKEKGYVRF</sequence>
<dbReference type="InterPro" id="IPR036291">
    <property type="entry name" value="NAD(P)-bd_dom_sf"/>
</dbReference>
<evidence type="ECO:0000256" key="3">
    <source>
        <dbReference type="SAM" id="SignalP"/>
    </source>
</evidence>